<evidence type="ECO:0000313" key="1">
    <source>
        <dbReference type="EMBL" id="CAB4180554.1"/>
    </source>
</evidence>
<sequence>MKLKDLTREARFSLKEDESHTVFVFDHINGDFGMCYLGNTPVHLFIDADVEEVCDE</sequence>
<reference evidence="1" key="1">
    <citation type="submission" date="2020-05" db="EMBL/GenBank/DDBJ databases">
        <authorList>
            <person name="Chiriac C."/>
            <person name="Salcher M."/>
            <person name="Ghai R."/>
            <person name="Kavagutti S V."/>
        </authorList>
    </citation>
    <scope>NUCLEOTIDE SEQUENCE</scope>
</reference>
<dbReference type="EMBL" id="LR797001">
    <property type="protein sequence ID" value="CAB4180554.1"/>
    <property type="molecule type" value="Genomic_DNA"/>
</dbReference>
<organism evidence="1">
    <name type="scientific">uncultured Caudovirales phage</name>
    <dbReference type="NCBI Taxonomy" id="2100421"/>
    <lineage>
        <taxon>Viruses</taxon>
        <taxon>Duplodnaviria</taxon>
        <taxon>Heunggongvirae</taxon>
        <taxon>Uroviricota</taxon>
        <taxon>Caudoviricetes</taxon>
        <taxon>Peduoviridae</taxon>
        <taxon>Maltschvirus</taxon>
        <taxon>Maltschvirus maltsch</taxon>
    </lineage>
</organism>
<proteinExistence type="predicted"/>
<accession>A0A6J5QLV4</accession>
<gene>
    <name evidence="1" type="ORF">UFOVP1043_54</name>
</gene>
<protein>
    <submittedName>
        <fullName evidence="1">Uncharacterized protein</fullName>
    </submittedName>
</protein>
<name>A0A6J5QLV4_9CAUD</name>